<dbReference type="Proteomes" id="UP000619355">
    <property type="component" value="Unassembled WGS sequence"/>
</dbReference>
<dbReference type="RefSeq" id="WP_189977630.1">
    <property type="nucleotide sequence ID" value="NZ_BNBF01000001.1"/>
</dbReference>
<organism evidence="5 6">
    <name type="scientific">Streptomyces capoamus</name>
    <dbReference type="NCBI Taxonomy" id="68183"/>
    <lineage>
        <taxon>Bacteria</taxon>
        <taxon>Bacillati</taxon>
        <taxon>Actinomycetota</taxon>
        <taxon>Actinomycetes</taxon>
        <taxon>Kitasatosporales</taxon>
        <taxon>Streptomycetaceae</taxon>
        <taxon>Streptomyces</taxon>
    </lineage>
</organism>
<accession>A0A919EUL1</accession>
<feature type="region of interest" description="Disordered" evidence="3">
    <location>
        <begin position="551"/>
        <end position="571"/>
    </location>
</feature>
<protein>
    <recommendedName>
        <fullName evidence="4">Ancillary SecYEG translocon subunit/Cell division coordinator CpoB TPR domain-containing protein</fullName>
    </recommendedName>
</protein>
<feature type="compositionally biased region" description="Basic and acidic residues" evidence="3">
    <location>
        <begin position="1"/>
        <end position="10"/>
    </location>
</feature>
<evidence type="ECO:0000313" key="6">
    <source>
        <dbReference type="Proteomes" id="UP000619355"/>
    </source>
</evidence>
<dbReference type="Gene3D" id="2.40.10.10">
    <property type="entry name" value="Trypsin-like serine proteases"/>
    <property type="match status" value="2"/>
</dbReference>
<gene>
    <name evidence="5" type="ORF">GCM10018980_03780</name>
</gene>
<evidence type="ECO:0000313" key="5">
    <source>
        <dbReference type="EMBL" id="GHG34336.1"/>
    </source>
</evidence>
<dbReference type="SUPFAM" id="SSF81901">
    <property type="entry name" value="HCP-like"/>
    <property type="match status" value="1"/>
</dbReference>
<proteinExistence type="predicted"/>
<dbReference type="Pfam" id="PF13365">
    <property type="entry name" value="Trypsin_2"/>
    <property type="match status" value="1"/>
</dbReference>
<dbReference type="Gene3D" id="1.25.40.10">
    <property type="entry name" value="Tetratricopeptide repeat domain"/>
    <property type="match status" value="5"/>
</dbReference>
<dbReference type="SUPFAM" id="SSF52540">
    <property type="entry name" value="P-loop containing nucleoside triphosphate hydrolases"/>
    <property type="match status" value="1"/>
</dbReference>
<evidence type="ECO:0000256" key="2">
    <source>
        <dbReference type="ARBA" id="ARBA00022803"/>
    </source>
</evidence>
<feature type="domain" description="Ancillary SecYEG translocon subunit/Cell division coordinator CpoB TPR" evidence="4">
    <location>
        <begin position="942"/>
        <end position="1056"/>
    </location>
</feature>
<dbReference type="SMART" id="SM00028">
    <property type="entry name" value="TPR"/>
    <property type="match status" value="5"/>
</dbReference>
<dbReference type="SUPFAM" id="SSF48452">
    <property type="entry name" value="TPR-like"/>
    <property type="match status" value="2"/>
</dbReference>
<dbReference type="InterPro" id="IPR018704">
    <property type="entry name" value="SecYEG/CpoB_TPR"/>
</dbReference>
<dbReference type="InterPro" id="IPR051012">
    <property type="entry name" value="CellSynth/LPSAsmb/PSIAsmb"/>
</dbReference>
<sequence>MDTGRHRAGEPGDLTDVALGREQPPWLVSIRRGAADGPAHGVGVLCGPRHILTCAHVIGRSRDAPGGPVYVRFQHVRHAEALEATVSPGGWHPATAARTGDVAVLELAGDPPPGARPAPLCTTAAGIWHHRFRAYGYPKKHAHGGVPVRGEIVDHAGDEWLLLEPRAGWAPEPGFSGAPVWDEEGDGVIGILNARERSGDPGARGTGTPVTAYAIKTEALLRYWPPLAGQVREQTEHELRARLEARLALPLTVPGELPVVAEVDPYHIGVTPSTYSGHRPGDGRADAYVPRRGPDALLEEALDGVVSAAPGSTRLLLLVGPSKSGKSRTLFELLRRRVPRARLLVPAADRAAPGDLSRLRLPSSGDRVVLWLDELDHYLRPGGLTVQVLERFARQDPPVVVVASMTSLQWQALFDRADDQGRLARSVLRLARRVDLPQRLTDEELAEAARQYPGEDFTARGIGQVLVAAPELERRLTDGFDSCPAGWAVTRAAADRWRMGLRGPVSEAALFRLFRGYLSDAHPSLDADEAAFRAGLAWAREPVAGQIALLHPERSPSPAEPEDATPGGGSARRRYAVFPYVPDYLDTRTDDPGAAVPGFAWQLALADQVPGGTGAPGETAPPSTDLLTVAVTAVARDEPDVAVTVLRRVRQVGGDSDDAAWAAVMLGQLEIARGAFAQGMEYLEAALESGVPDVVPLAQIELGGVLVAGDRARAGRLLQAAMGCHNRQLALLARVYYSGLLILQGRHDQALSLLDDVLAEGDDEVAGLARARLGGMLADEGAPAALGGTRKQGPVTGGPELLRTRPARAGELSLPDTGPWTLSRTMDASVTAPITEFARTNMSWLLANQGKLDQAEQMLREVMAGGHPLAAPLACANLGDLFVECNRWGEARALLESVLDAPVPLVWPLAQVALGRLLVSGEEDQEQGAELLRDVIRSGHPALAPRAAHVLGCWHAAHGRAERAEHRLGQAVASGHPDWAPAAQLALAGLSVARNDLDHARLLLTEVAEGPWVNAPYAMDQLGDLLATAQRYEEAEAAYRRAIDSGHEHWSPLARIDLALMLAETADPDDPDDVAVVTGLLAQAAASGHPGQGPRAAELLGEMLALLERYEEAEAAYRQAVDSGHAYWSHLARIHLALMLADFVDPDRPRAFAAVADLLVEAVDAPEPALSAWARSLLGQVRLAEGDRPEGLRLLRSAVAADAPRSSDAARLFLATELLDDGGDAAEAEAAELLEQALRGEPSEATEAARVFLGTLRLRQGDHAAARRLLADTTGPDTTGSDADEDVAGEDVADSYLDRGEYLLEIGETKRAADLLTAVLDMGVPGAAPRAGLLLGVTRLAERALEEAREHLSAAVASGDPAVEPQARRYLGSTLARLGRPAEAEETLLPLAAAEDRPERPQALLMLARLAVVGGRPAEASQRFEQVLAAADPEAVAEARTAYAQLLRETGRWDRLAEILSAPADARPLPEPATPDPAPPALTSLVLALLGDVAASEQRWHEARHWYRRALEAPDGDRAHDRARRALGILRTPAP</sequence>
<dbReference type="Pfam" id="PF09976">
    <property type="entry name" value="TPR_21"/>
    <property type="match status" value="1"/>
</dbReference>
<dbReference type="PANTHER" id="PTHR45586:SF1">
    <property type="entry name" value="LIPOPOLYSACCHARIDE ASSEMBLY PROTEIN B"/>
    <property type="match status" value="1"/>
</dbReference>
<dbReference type="InterPro" id="IPR011990">
    <property type="entry name" value="TPR-like_helical_dom_sf"/>
</dbReference>
<dbReference type="InterPro" id="IPR043504">
    <property type="entry name" value="Peptidase_S1_PA_chymotrypsin"/>
</dbReference>
<dbReference type="EMBL" id="BNBF01000001">
    <property type="protein sequence ID" value="GHG34336.1"/>
    <property type="molecule type" value="Genomic_DNA"/>
</dbReference>
<dbReference type="SUPFAM" id="SSF50494">
    <property type="entry name" value="Trypsin-like serine proteases"/>
    <property type="match status" value="1"/>
</dbReference>
<dbReference type="Pfam" id="PF13432">
    <property type="entry name" value="TPR_16"/>
    <property type="match status" value="3"/>
</dbReference>
<dbReference type="InterPro" id="IPR027417">
    <property type="entry name" value="P-loop_NTPase"/>
</dbReference>
<dbReference type="InterPro" id="IPR019734">
    <property type="entry name" value="TPR_rpt"/>
</dbReference>
<dbReference type="InterPro" id="IPR009003">
    <property type="entry name" value="Peptidase_S1_PA"/>
</dbReference>
<keyword evidence="6" id="KW-1185">Reference proteome</keyword>
<evidence type="ECO:0000259" key="4">
    <source>
        <dbReference type="Pfam" id="PF09976"/>
    </source>
</evidence>
<keyword evidence="1" id="KW-0677">Repeat</keyword>
<evidence type="ECO:0000256" key="3">
    <source>
        <dbReference type="SAM" id="MobiDB-lite"/>
    </source>
</evidence>
<keyword evidence="2" id="KW-0802">TPR repeat</keyword>
<evidence type="ECO:0000256" key="1">
    <source>
        <dbReference type="ARBA" id="ARBA00022737"/>
    </source>
</evidence>
<name>A0A919EUL1_9ACTN</name>
<feature type="region of interest" description="Disordered" evidence="3">
    <location>
        <begin position="1"/>
        <end position="20"/>
    </location>
</feature>
<comment type="caution">
    <text evidence="5">The sequence shown here is derived from an EMBL/GenBank/DDBJ whole genome shotgun (WGS) entry which is preliminary data.</text>
</comment>
<reference evidence="6" key="1">
    <citation type="journal article" date="2019" name="Int. J. Syst. Evol. Microbiol.">
        <title>The Global Catalogue of Microorganisms (GCM) 10K type strain sequencing project: providing services to taxonomists for standard genome sequencing and annotation.</title>
        <authorList>
            <consortium name="The Broad Institute Genomics Platform"/>
            <consortium name="The Broad Institute Genome Sequencing Center for Infectious Disease"/>
            <person name="Wu L."/>
            <person name="Ma J."/>
        </authorList>
    </citation>
    <scope>NUCLEOTIDE SEQUENCE [LARGE SCALE GENOMIC DNA]</scope>
    <source>
        <strain evidence="6">JCM 4253</strain>
    </source>
</reference>
<dbReference type="PANTHER" id="PTHR45586">
    <property type="entry name" value="TPR REPEAT-CONTAINING PROTEIN PA4667"/>
    <property type="match status" value="1"/>
</dbReference>